<dbReference type="Proteomes" id="UP001201980">
    <property type="component" value="Unassembled WGS sequence"/>
</dbReference>
<gene>
    <name evidence="3" type="ORF">MKZ38_002689</name>
</gene>
<feature type="domain" description="DUF4470" evidence="2">
    <location>
        <begin position="15"/>
        <end position="100"/>
    </location>
</feature>
<proteinExistence type="predicted"/>
<evidence type="ECO:0000259" key="2">
    <source>
        <dbReference type="Pfam" id="PF14737"/>
    </source>
</evidence>
<accession>A0AAD5WQN6</accession>
<feature type="region of interest" description="Disordered" evidence="1">
    <location>
        <begin position="1153"/>
        <end position="1176"/>
    </location>
</feature>
<dbReference type="EMBL" id="JAKWBI020000181">
    <property type="protein sequence ID" value="KAJ2900036.1"/>
    <property type="molecule type" value="Genomic_DNA"/>
</dbReference>
<evidence type="ECO:0000313" key="4">
    <source>
        <dbReference type="Proteomes" id="UP001201980"/>
    </source>
</evidence>
<organism evidence="3 4">
    <name type="scientific">Zalerion maritima</name>
    <dbReference type="NCBI Taxonomy" id="339359"/>
    <lineage>
        <taxon>Eukaryota</taxon>
        <taxon>Fungi</taxon>
        <taxon>Dikarya</taxon>
        <taxon>Ascomycota</taxon>
        <taxon>Pezizomycotina</taxon>
        <taxon>Sordariomycetes</taxon>
        <taxon>Lulworthiomycetidae</taxon>
        <taxon>Lulworthiales</taxon>
        <taxon>Lulworthiaceae</taxon>
        <taxon>Zalerion</taxon>
    </lineage>
</organism>
<dbReference type="Pfam" id="PF14737">
    <property type="entry name" value="DUF4470"/>
    <property type="match status" value="1"/>
</dbReference>
<dbReference type="AlphaFoldDB" id="A0AAD5WQN6"/>
<evidence type="ECO:0000313" key="3">
    <source>
        <dbReference type="EMBL" id="KAJ2900036.1"/>
    </source>
</evidence>
<evidence type="ECO:0000256" key="1">
    <source>
        <dbReference type="SAM" id="MobiDB-lite"/>
    </source>
</evidence>
<comment type="caution">
    <text evidence="3">The sequence shown here is derived from an EMBL/GenBank/DDBJ whole genome shotgun (WGS) entry which is preliminary data.</text>
</comment>
<keyword evidence="4" id="KW-1185">Reference proteome</keyword>
<sequence length="1176" mass="130231">MTTPAWANLITFFYPIGNTPAVCLTQNIRPEQRADMLLLGCGDVRNILFTIHTAFRPMDVTCCDLESAIIARNIILLTRIIDDPDGKTDGDNWDIYYHLYIDQEQAESVRAQAKTLHQLASSLSMWNESKYGKVIRFCDAGTLSRVRQLWAFYSTQRSGPEQSRFEESFKQRIQNINKFKNGTESDIELNMAGLRSAAPAQMEAVVDLAGLHHVFLKHGSPDGKAASRLDETFRANPMFTSPDPAVTLHYGSDPIIGFHTARAYVPRVDAQQPSTMPGVSRPVAAAREEFRTWIESFRRHHNDKLTLRFFVGDAIAFAQCLQHHRVEPNVQSANWYRERTGFEPLVLDGPDYGPSGTAPLSFTVIDTSNLSDHLGTLNLLTAASPLLAGKLSATLYTESLVRHTKTTLDLVENILCGDCATMSLLLALVPAGYWTNTSPISGGEEALLNMAELIGDNNAIEKSGQSFVRIAWKRPLTHSDGAHSSSAQLHTLLIEEFGLARLLYRVYLKMFESENIAARLSDISILGLQKCSLPRYHRASFASLLCFARSRVSAEWSKTVEILLSLIETGTTLLMSRNYIQELYLYLHLFGFYSVDTFRTPYNTTGSSVPVGDLRDWTNMPAAVCVTFKVPRARLAVFTDGDAGEVSIPPVHCVVQGGSSLSPSNTWQNIFASVQLGFGEVSTRGKRHTDGFKISITEDPRGWYGNSPLIASFWAPTWMLLLKPQDAVIAFGIQSTPLTNPRFLDRLGLSLDVYETTLGDTQHVYFSKSPPNQARVMCIPGLAGTQITRPEDVSGGTASTSYKADVDMQSGKISSLSGRLNILSSEMVSDLRAKRHVQSNSLSPCDFTIAIGKASLLNLSFPTPVSASKVKTRIARKSGYVELVAPVATSESWKDAPTFMYPVYQGGGSPIAWNTSYLNLGPLPKIDITKHSKLGWLNPHISFMWSGHERALRADPTLSRSEGERTRLDFKDSLHSIFMHFTGLQGKKAHIFGLNNPTGGGVHVILFVSSLKLDVADRTVVLDVAVLPLHDALMPKIVHFLSALTSHGFCQIKVDRLELRLWKTILPAYVERCRTWSHKPGWKWEEPWKHVICVTGSRLKVGGLYFIVRDVARRNTAPASVRVRIGRGIRPAVAGTSSAHGAEGTMFRTRIKEGSELSVGPDENEEDRLERLLTKG</sequence>
<name>A0AAD5WQN6_9PEZI</name>
<protein>
    <recommendedName>
        <fullName evidence="2">DUF4470 domain-containing protein</fullName>
    </recommendedName>
</protein>
<dbReference type="InterPro" id="IPR027974">
    <property type="entry name" value="DUF4470"/>
</dbReference>
<reference evidence="3" key="1">
    <citation type="submission" date="2022-07" db="EMBL/GenBank/DDBJ databases">
        <title>Draft genome sequence of Zalerion maritima ATCC 34329, a (micro)plastics degrading marine fungus.</title>
        <authorList>
            <person name="Paco A."/>
            <person name="Goncalves M.F.M."/>
            <person name="Rocha-Santos T.A.P."/>
            <person name="Alves A."/>
        </authorList>
    </citation>
    <scope>NUCLEOTIDE SEQUENCE</scope>
    <source>
        <strain evidence="3">ATCC 34329</strain>
    </source>
</reference>